<organism evidence="1">
    <name type="scientific">Rhizophora mucronata</name>
    <name type="common">Asiatic mangrove</name>
    <dbReference type="NCBI Taxonomy" id="61149"/>
    <lineage>
        <taxon>Eukaryota</taxon>
        <taxon>Viridiplantae</taxon>
        <taxon>Streptophyta</taxon>
        <taxon>Embryophyta</taxon>
        <taxon>Tracheophyta</taxon>
        <taxon>Spermatophyta</taxon>
        <taxon>Magnoliopsida</taxon>
        <taxon>eudicotyledons</taxon>
        <taxon>Gunneridae</taxon>
        <taxon>Pentapetalae</taxon>
        <taxon>rosids</taxon>
        <taxon>fabids</taxon>
        <taxon>Malpighiales</taxon>
        <taxon>Rhizophoraceae</taxon>
        <taxon>Rhizophora</taxon>
    </lineage>
</organism>
<name>A0A2P2LP95_RHIMU</name>
<dbReference type="AlphaFoldDB" id="A0A2P2LP95"/>
<protein>
    <submittedName>
        <fullName evidence="1">Uncharacterized protein</fullName>
    </submittedName>
</protein>
<evidence type="ECO:0000313" key="1">
    <source>
        <dbReference type="EMBL" id="MBX19789.1"/>
    </source>
</evidence>
<dbReference type="EMBL" id="GGEC01039305">
    <property type="protein sequence ID" value="MBX19789.1"/>
    <property type="molecule type" value="Transcribed_RNA"/>
</dbReference>
<reference evidence="1" key="1">
    <citation type="submission" date="2018-02" db="EMBL/GenBank/DDBJ databases">
        <title>Rhizophora mucronata_Transcriptome.</title>
        <authorList>
            <person name="Meera S.P."/>
            <person name="Sreeshan A."/>
            <person name="Augustine A."/>
        </authorList>
    </citation>
    <scope>NUCLEOTIDE SEQUENCE</scope>
    <source>
        <tissue evidence="1">Leaf</tissue>
    </source>
</reference>
<sequence>MNTRKTKVGYKMKDYHDKIVN</sequence>
<accession>A0A2P2LP95</accession>
<proteinExistence type="predicted"/>